<keyword evidence="2" id="KW-1185">Reference proteome</keyword>
<dbReference type="EMBL" id="CM047586">
    <property type="protein sequence ID" value="KAI9908933.1"/>
    <property type="molecule type" value="Genomic_DNA"/>
</dbReference>
<dbReference type="Proteomes" id="UP001163321">
    <property type="component" value="Chromosome 7"/>
</dbReference>
<sequence length="59" mass="6572">MMWVIKKRPEETPTKYLHSFNVAGLGANLLIIDVQSAAMLNTALSGLGQWELTDQLTRV</sequence>
<reference evidence="1 2" key="1">
    <citation type="journal article" date="2022" name="bioRxiv">
        <title>The genome of the oomycete Peronosclerospora sorghi, a cosmopolitan pathogen of maize and sorghum, is inflated with dispersed pseudogenes.</title>
        <authorList>
            <person name="Fletcher K."/>
            <person name="Martin F."/>
            <person name="Isakeit T."/>
            <person name="Cavanaugh K."/>
            <person name="Magill C."/>
            <person name="Michelmore R."/>
        </authorList>
    </citation>
    <scope>NUCLEOTIDE SEQUENCE [LARGE SCALE GENOMIC DNA]</scope>
    <source>
        <strain evidence="1">P6</strain>
    </source>
</reference>
<evidence type="ECO:0000313" key="1">
    <source>
        <dbReference type="EMBL" id="KAI9908933.1"/>
    </source>
</evidence>
<protein>
    <submittedName>
        <fullName evidence="1">Uncharacterized protein</fullName>
    </submittedName>
</protein>
<organism evidence="1 2">
    <name type="scientific">Peronosclerospora sorghi</name>
    <dbReference type="NCBI Taxonomy" id="230839"/>
    <lineage>
        <taxon>Eukaryota</taxon>
        <taxon>Sar</taxon>
        <taxon>Stramenopiles</taxon>
        <taxon>Oomycota</taxon>
        <taxon>Peronosporomycetes</taxon>
        <taxon>Peronosporales</taxon>
        <taxon>Peronosporaceae</taxon>
        <taxon>Peronosclerospora</taxon>
    </lineage>
</organism>
<comment type="caution">
    <text evidence="1">The sequence shown here is derived from an EMBL/GenBank/DDBJ whole genome shotgun (WGS) entry which is preliminary data.</text>
</comment>
<evidence type="ECO:0000313" key="2">
    <source>
        <dbReference type="Proteomes" id="UP001163321"/>
    </source>
</evidence>
<proteinExistence type="predicted"/>
<name>A0ACC0VR09_9STRA</name>
<accession>A0ACC0VR09</accession>
<gene>
    <name evidence="1" type="ORF">PsorP6_014709</name>
</gene>